<dbReference type="AlphaFoldDB" id="X1S789"/>
<accession>X1S789</accession>
<proteinExistence type="predicted"/>
<evidence type="ECO:0000313" key="1">
    <source>
        <dbReference type="EMBL" id="GAI63669.1"/>
    </source>
</evidence>
<protein>
    <submittedName>
        <fullName evidence="1">Uncharacterized protein</fullName>
    </submittedName>
</protein>
<organism evidence="1">
    <name type="scientific">marine sediment metagenome</name>
    <dbReference type="NCBI Taxonomy" id="412755"/>
    <lineage>
        <taxon>unclassified sequences</taxon>
        <taxon>metagenomes</taxon>
        <taxon>ecological metagenomes</taxon>
    </lineage>
</organism>
<sequence length="158" mass="17938">MFKPERFEKKKRNFLDGGIITAPDNLRSNTVTATTADRIKQSLQTVERISGIPTQGEQHRIVTIKAIVTFDFILAVLATQKIINLYIAVYRIGKKTLTELIALHKSRDIQNLFFLINIGMQQLTPGVYEMLDVNKSANWRVVTAHTHTKIILMETTQG</sequence>
<comment type="caution">
    <text evidence="1">The sequence shown here is derived from an EMBL/GenBank/DDBJ whole genome shotgun (WGS) entry which is preliminary data.</text>
</comment>
<name>X1S789_9ZZZZ</name>
<gene>
    <name evidence="1" type="ORF">S12H4_08178</name>
</gene>
<feature type="non-terminal residue" evidence="1">
    <location>
        <position position="158"/>
    </location>
</feature>
<reference evidence="1" key="1">
    <citation type="journal article" date="2014" name="Front. Microbiol.">
        <title>High frequency of phylogenetically diverse reductive dehalogenase-homologous genes in deep subseafloor sedimentary metagenomes.</title>
        <authorList>
            <person name="Kawai M."/>
            <person name="Futagami T."/>
            <person name="Toyoda A."/>
            <person name="Takaki Y."/>
            <person name="Nishi S."/>
            <person name="Hori S."/>
            <person name="Arai W."/>
            <person name="Tsubouchi T."/>
            <person name="Morono Y."/>
            <person name="Uchiyama I."/>
            <person name="Ito T."/>
            <person name="Fujiyama A."/>
            <person name="Inagaki F."/>
            <person name="Takami H."/>
        </authorList>
    </citation>
    <scope>NUCLEOTIDE SEQUENCE</scope>
    <source>
        <strain evidence="1">Expedition CK06-06</strain>
    </source>
</reference>
<dbReference type="EMBL" id="BARW01003126">
    <property type="protein sequence ID" value="GAI63669.1"/>
    <property type="molecule type" value="Genomic_DNA"/>
</dbReference>